<comment type="caution">
    <text evidence="2">The sequence shown here is derived from an EMBL/GenBank/DDBJ whole genome shotgun (WGS) entry which is preliminary data.</text>
</comment>
<proteinExistence type="predicted"/>
<evidence type="ECO:0000313" key="3">
    <source>
        <dbReference type="Proteomes" id="UP000265618"/>
    </source>
</evidence>
<reference evidence="2 3" key="1">
    <citation type="journal article" date="2018" name="PLoS ONE">
        <title>The draft genome of Kipferlia bialata reveals reductive genome evolution in fornicate parasites.</title>
        <authorList>
            <person name="Tanifuji G."/>
            <person name="Takabayashi S."/>
            <person name="Kume K."/>
            <person name="Takagi M."/>
            <person name="Nakayama T."/>
            <person name="Kamikawa R."/>
            <person name="Inagaki Y."/>
            <person name="Hashimoto T."/>
        </authorList>
    </citation>
    <scope>NUCLEOTIDE SEQUENCE [LARGE SCALE GENOMIC DNA]</scope>
    <source>
        <strain evidence="2">NY0173</strain>
    </source>
</reference>
<dbReference type="Proteomes" id="UP000265618">
    <property type="component" value="Unassembled WGS sequence"/>
</dbReference>
<protein>
    <submittedName>
        <fullName evidence="2">Uncharacterized protein</fullName>
    </submittedName>
</protein>
<sequence length="241" mass="27010">MSASLHALTVDEAGVSEQMLSDLIPPSHDGDTLPPPSCLVDLSDTRLAVIRLTNAVCDSSAAVAALNPVLPLCPLPRIHRDRTLSLAWQVRSARVVYRALKANLLLRPLRLASLRANHVTTHECSMLLHGPRGMLYSQGRYRSHRDLVRYCRRQIPLDGPYCAAKLYHRHRSLLAGLAAFKRCWYSSIVGRERGEKREESGGERGNGSRQKKPPLPPKTSKDINVSKPVKTHRHRRRHHKG</sequence>
<accession>A0A391NI52</accession>
<evidence type="ECO:0000313" key="2">
    <source>
        <dbReference type="EMBL" id="GCA62001.1"/>
    </source>
</evidence>
<feature type="compositionally biased region" description="Basic residues" evidence="1">
    <location>
        <begin position="229"/>
        <end position="241"/>
    </location>
</feature>
<name>A0A391NI52_9EUKA</name>
<keyword evidence="3" id="KW-1185">Reference proteome</keyword>
<organism evidence="2 3">
    <name type="scientific">Kipferlia bialata</name>
    <dbReference type="NCBI Taxonomy" id="797122"/>
    <lineage>
        <taxon>Eukaryota</taxon>
        <taxon>Metamonada</taxon>
        <taxon>Carpediemonas-like organisms</taxon>
        <taxon>Kipferlia</taxon>
    </lineage>
</organism>
<feature type="region of interest" description="Disordered" evidence="1">
    <location>
        <begin position="193"/>
        <end position="241"/>
    </location>
</feature>
<evidence type="ECO:0000256" key="1">
    <source>
        <dbReference type="SAM" id="MobiDB-lite"/>
    </source>
</evidence>
<dbReference type="AlphaFoldDB" id="A0A391NI52"/>
<feature type="compositionally biased region" description="Basic and acidic residues" evidence="1">
    <location>
        <begin position="193"/>
        <end position="202"/>
    </location>
</feature>
<gene>
    <name evidence="2" type="ORF">KIPB_000468</name>
</gene>
<dbReference type="EMBL" id="BDIP01000053">
    <property type="protein sequence ID" value="GCA62001.1"/>
    <property type="molecule type" value="Genomic_DNA"/>
</dbReference>